<accession>A0A849C4K7</accession>
<reference evidence="9 10" key="1">
    <citation type="submission" date="2020-05" db="EMBL/GenBank/DDBJ databases">
        <title>MicrobeNet Type strains.</title>
        <authorList>
            <person name="Nicholson A.C."/>
        </authorList>
    </citation>
    <scope>NUCLEOTIDE SEQUENCE [LARGE SCALE GENOMIC DNA]</scope>
    <source>
        <strain evidence="9 10">JCM 14547</strain>
    </source>
</reference>
<dbReference type="InterPro" id="IPR029063">
    <property type="entry name" value="SAM-dependent_MTases_sf"/>
</dbReference>
<dbReference type="InterPro" id="IPR023397">
    <property type="entry name" value="SAM-dep_MeTrfase_MraW_recog"/>
</dbReference>
<dbReference type="PANTHER" id="PTHR11265:SF0">
    <property type="entry name" value="12S RRNA N4-METHYLCYTIDINE METHYLTRANSFERASE"/>
    <property type="match status" value="1"/>
</dbReference>
<dbReference type="Gene3D" id="1.10.150.170">
    <property type="entry name" value="Putative methyltransferase TM0872, insert domain"/>
    <property type="match status" value="1"/>
</dbReference>
<evidence type="ECO:0000256" key="3">
    <source>
        <dbReference type="ARBA" id="ARBA00022552"/>
    </source>
</evidence>
<comment type="catalytic activity">
    <reaction evidence="7">
        <text>cytidine(1402) in 16S rRNA + S-adenosyl-L-methionine = N(4)-methylcytidine(1402) in 16S rRNA + S-adenosyl-L-homocysteine + H(+)</text>
        <dbReference type="Rhea" id="RHEA:42928"/>
        <dbReference type="Rhea" id="RHEA-COMP:10286"/>
        <dbReference type="Rhea" id="RHEA-COMP:10287"/>
        <dbReference type="ChEBI" id="CHEBI:15378"/>
        <dbReference type="ChEBI" id="CHEBI:57856"/>
        <dbReference type="ChEBI" id="CHEBI:59789"/>
        <dbReference type="ChEBI" id="CHEBI:74506"/>
        <dbReference type="ChEBI" id="CHEBI:82748"/>
        <dbReference type="EC" id="2.1.1.199"/>
    </reaction>
</comment>
<evidence type="ECO:0000313" key="10">
    <source>
        <dbReference type="Proteomes" id="UP000555552"/>
    </source>
</evidence>
<comment type="similarity">
    <text evidence="1 7">Belongs to the methyltransferase superfamily. RsmH family.</text>
</comment>
<dbReference type="GO" id="GO:0071424">
    <property type="term" value="F:rRNA (cytosine-N4-)-methyltransferase activity"/>
    <property type="evidence" value="ECO:0007669"/>
    <property type="project" value="UniProtKB-UniRule"/>
</dbReference>
<keyword evidence="3 7" id="KW-0698">rRNA processing</keyword>
<dbReference type="InterPro" id="IPR002903">
    <property type="entry name" value="RsmH"/>
</dbReference>
<dbReference type="PANTHER" id="PTHR11265">
    <property type="entry name" value="S-ADENOSYL-METHYLTRANSFERASE MRAW"/>
    <property type="match status" value="1"/>
</dbReference>
<keyword evidence="5 7" id="KW-0808">Transferase</keyword>
<dbReference type="AlphaFoldDB" id="A0A849C4K7"/>
<feature type="binding site" evidence="7">
    <location>
        <position position="155"/>
    </location>
    <ligand>
        <name>S-adenosyl-L-methionine</name>
        <dbReference type="ChEBI" id="CHEBI:59789"/>
    </ligand>
</feature>
<dbReference type="FunFam" id="1.10.150.170:FF:000001">
    <property type="entry name" value="Ribosomal RNA small subunit methyltransferase H"/>
    <property type="match status" value="1"/>
</dbReference>
<dbReference type="GO" id="GO:0005737">
    <property type="term" value="C:cytoplasm"/>
    <property type="evidence" value="ECO:0007669"/>
    <property type="project" value="UniProtKB-SubCell"/>
</dbReference>
<evidence type="ECO:0000256" key="4">
    <source>
        <dbReference type="ARBA" id="ARBA00022603"/>
    </source>
</evidence>
<evidence type="ECO:0000313" key="9">
    <source>
        <dbReference type="EMBL" id="NNH24548.1"/>
    </source>
</evidence>
<dbReference type="EMBL" id="JABEMA010000396">
    <property type="protein sequence ID" value="NNH24548.1"/>
    <property type="molecule type" value="Genomic_DNA"/>
</dbReference>
<feature type="region of interest" description="Disordered" evidence="8">
    <location>
        <begin position="1"/>
        <end position="54"/>
    </location>
</feature>
<feature type="binding site" evidence="7">
    <location>
        <position position="107"/>
    </location>
    <ligand>
        <name>S-adenosyl-L-methionine</name>
        <dbReference type="ChEBI" id="CHEBI:59789"/>
    </ligand>
</feature>
<dbReference type="SUPFAM" id="SSF81799">
    <property type="entry name" value="Putative methyltransferase TM0872, insert domain"/>
    <property type="match status" value="1"/>
</dbReference>
<feature type="binding site" evidence="7">
    <location>
        <begin position="88"/>
        <end position="90"/>
    </location>
    <ligand>
        <name>S-adenosyl-L-methionine</name>
        <dbReference type="ChEBI" id="CHEBI:59789"/>
    </ligand>
</feature>
<comment type="subcellular location">
    <subcellularLocation>
        <location evidence="7">Cytoplasm</location>
    </subcellularLocation>
</comment>
<dbReference type="Pfam" id="PF01795">
    <property type="entry name" value="Methyltransf_5"/>
    <property type="match status" value="1"/>
</dbReference>
<evidence type="ECO:0000256" key="1">
    <source>
        <dbReference type="ARBA" id="ARBA00010396"/>
    </source>
</evidence>
<keyword evidence="4 7" id="KW-0489">Methyltransferase</keyword>
<sequence length="374" mass="39083">MGTSPGGGARRTRGPRAAGEGAGMGEQPDAVTPPAGDRLPDGPSPGAAPERGTADRHVPVLLERCVDLLAPGLAAEGAVVVDATLGMGGHAEALLRRCPGAVLVGLDRDPQALALAGERLAPFGDRVHLVRTVFDGLPRALADLGVREVGGVLLDLGVSSLQLDEVDRGFSYARDAPLDMRMDPTGGPTAADVLATYPAGDLARVLRDYGEERFARRIADRVVAAREVAPLRTTRELADLVRDAVPAATRRTGGNPAKRTFQALRVEVNGELDALRRALPAAVDALAVGGRVVVMSYQSLEDRIAKQVLAAGAASTSPPDLPVELPEHAPLLRLLTRGAETAPEPETARNPRAASVRLRAAERVRGGRLRRSAA</sequence>
<dbReference type="EC" id="2.1.1.199" evidence="7"/>
<evidence type="ECO:0000256" key="7">
    <source>
        <dbReference type="HAMAP-Rule" id="MF_01007"/>
    </source>
</evidence>
<keyword evidence="2 7" id="KW-0963">Cytoplasm</keyword>
<feature type="binding site" evidence="7">
    <location>
        <position position="134"/>
    </location>
    <ligand>
        <name>S-adenosyl-L-methionine</name>
        <dbReference type="ChEBI" id="CHEBI:59789"/>
    </ligand>
</feature>
<keyword evidence="6 7" id="KW-0949">S-adenosyl-L-methionine</keyword>
<dbReference type="Gene3D" id="3.40.50.150">
    <property type="entry name" value="Vaccinia Virus protein VP39"/>
    <property type="match status" value="1"/>
</dbReference>
<dbReference type="Proteomes" id="UP000555552">
    <property type="component" value="Unassembled WGS sequence"/>
</dbReference>
<proteinExistence type="inferred from homology"/>
<dbReference type="HAMAP" id="MF_01007">
    <property type="entry name" value="16SrRNA_methyltr_H"/>
    <property type="match status" value="1"/>
</dbReference>
<evidence type="ECO:0000256" key="5">
    <source>
        <dbReference type="ARBA" id="ARBA00022679"/>
    </source>
</evidence>
<evidence type="ECO:0000256" key="6">
    <source>
        <dbReference type="ARBA" id="ARBA00022691"/>
    </source>
</evidence>
<dbReference type="NCBIfam" id="TIGR00006">
    <property type="entry name" value="16S rRNA (cytosine(1402)-N(4))-methyltransferase RsmH"/>
    <property type="match status" value="1"/>
</dbReference>
<comment type="caution">
    <text evidence="9">The sequence shown here is derived from an EMBL/GenBank/DDBJ whole genome shotgun (WGS) entry which is preliminary data.</text>
</comment>
<name>A0A849C4K7_9ACTN</name>
<comment type="function">
    <text evidence="7">Specifically methylates the N4 position of cytidine in position 1402 (C1402) of 16S rRNA.</text>
</comment>
<gene>
    <name evidence="7 9" type="primary">rsmH</name>
    <name evidence="9" type="ORF">HLB09_15930</name>
</gene>
<organism evidence="9 10">
    <name type="scientific">Pseudokineococcus marinus</name>
    <dbReference type="NCBI Taxonomy" id="351215"/>
    <lineage>
        <taxon>Bacteria</taxon>
        <taxon>Bacillati</taxon>
        <taxon>Actinomycetota</taxon>
        <taxon>Actinomycetes</taxon>
        <taxon>Kineosporiales</taxon>
        <taxon>Kineosporiaceae</taxon>
        <taxon>Pseudokineococcus</taxon>
    </lineage>
</organism>
<dbReference type="SUPFAM" id="SSF53335">
    <property type="entry name" value="S-adenosyl-L-methionine-dependent methyltransferases"/>
    <property type="match status" value="1"/>
</dbReference>
<keyword evidence="10" id="KW-1185">Reference proteome</keyword>
<feature type="binding site" evidence="7">
    <location>
        <position position="162"/>
    </location>
    <ligand>
        <name>S-adenosyl-L-methionine</name>
        <dbReference type="ChEBI" id="CHEBI:59789"/>
    </ligand>
</feature>
<dbReference type="GO" id="GO:0070475">
    <property type="term" value="P:rRNA base methylation"/>
    <property type="evidence" value="ECO:0007669"/>
    <property type="project" value="UniProtKB-UniRule"/>
</dbReference>
<evidence type="ECO:0000256" key="2">
    <source>
        <dbReference type="ARBA" id="ARBA00022490"/>
    </source>
</evidence>
<protein>
    <recommendedName>
        <fullName evidence="7">Ribosomal RNA small subunit methyltransferase H</fullName>
        <ecNumber evidence="7">2.1.1.199</ecNumber>
    </recommendedName>
    <alternativeName>
        <fullName evidence="7">16S rRNA m(4)C1402 methyltransferase</fullName>
    </alternativeName>
    <alternativeName>
        <fullName evidence="7">rRNA (cytosine-N(4)-)-methyltransferase RsmH</fullName>
    </alternativeName>
</protein>
<evidence type="ECO:0000256" key="8">
    <source>
        <dbReference type="SAM" id="MobiDB-lite"/>
    </source>
</evidence>